<protein>
    <submittedName>
        <fullName evidence="3">XdhC family protein</fullName>
    </submittedName>
</protein>
<dbReference type="PANTHER" id="PTHR30388:SF6">
    <property type="entry name" value="XANTHINE DEHYDROGENASE SUBUNIT A-RELATED"/>
    <property type="match status" value="1"/>
</dbReference>
<evidence type="ECO:0000313" key="4">
    <source>
        <dbReference type="Proteomes" id="UP001589838"/>
    </source>
</evidence>
<accession>A0ABV6KD45</accession>
<comment type="caution">
    <text evidence="3">The sequence shown here is derived from an EMBL/GenBank/DDBJ whole genome shotgun (WGS) entry which is preliminary data.</text>
</comment>
<dbReference type="Pfam" id="PF13478">
    <property type="entry name" value="XdhC_C"/>
    <property type="match status" value="1"/>
</dbReference>
<organism evidence="3 4">
    <name type="scientific">Halalkalibacter kiskunsagensis</name>
    <dbReference type="NCBI Taxonomy" id="1548599"/>
    <lineage>
        <taxon>Bacteria</taxon>
        <taxon>Bacillati</taxon>
        <taxon>Bacillota</taxon>
        <taxon>Bacilli</taxon>
        <taxon>Bacillales</taxon>
        <taxon>Bacillaceae</taxon>
        <taxon>Halalkalibacter</taxon>
    </lineage>
</organism>
<dbReference type="PANTHER" id="PTHR30388">
    <property type="entry name" value="ALDEHYDE OXIDOREDUCTASE MOLYBDENUM COFACTOR ASSEMBLY PROTEIN"/>
    <property type="match status" value="1"/>
</dbReference>
<dbReference type="RefSeq" id="WP_335958556.1">
    <property type="nucleotide sequence ID" value="NZ_JAXBLX010000002.1"/>
</dbReference>
<evidence type="ECO:0000259" key="1">
    <source>
        <dbReference type="Pfam" id="PF02625"/>
    </source>
</evidence>
<reference evidence="3 4" key="1">
    <citation type="submission" date="2024-09" db="EMBL/GenBank/DDBJ databases">
        <authorList>
            <person name="Sun Q."/>
            <person name="Mori K."/>
        </authorList>
    </citation>
    <scope>NUCLEOTIDE SEQUENCE [LARGE SCALE GENOMIC DNA]</scope>
    <source>
        <strain evidence="3 4">NCAIM B.02610</strain>
    </source>
</reference>
<dbReference type="EMBL" id="JBHLUX010000030">
    <property type="protein sequence ID" value="MFC0471232.1"/>
    <property type="molecule type" value="Genomic_DNA"/>
</dbReference>
<dbReference type="Gene3D" id="3.40.50.720">
    <property type="entry name" value="NAD(P)-binding Rossmann-like Domain"/>
    <property type="match status" value="1"/>
</dbReference>
<dbReference type="Proteomes" id="UP001589838">
    <property type="component" value="Unassembled WGS sequence"/>
</dbReference>
<keyword evidence="4" id="KW-1185">Reference proteome</keyword>
<feature type="domain" description="XdhC- CoxI" evidence="1">
    <location>
        <begin position="12"/>
        <end position="78"/>
    </location>
</feature>
<evidence type="ECO:0000313" key="3">
    <source>
        <dbReference type="EMBL" id="MFC0471232.1"/>
    </source>
</evidence>
<proteinExistence type="predicted"/>
<dbReference type="InterPro" id="IPR003777">
    <property type="entry name" value="XdhC_CoxI"/>
</dbReference>
<evidence type="ECO:0000259" key="2">
    <source>
        <dbReference type="Pfam" id="PF13478"/>
    </source>
</evidence>
<gene>
    <name evidence="3" type="ORF">ACFFHM_12225</name>
</gene>
<dbReference type="InterPro" id="IPR027051">
    <property type="entry name" value="XdhC_Rossmann_dom"/>
</dbReference>
<name>A0ABV6KD45_9BACI</name>
<dbReference type="Pfam" id="PF02625">
    <property type="entry name" value="XdhC_CoxI"/>
    <property type="match status" value="1"/>
</dbReference>
<dbReference type="InterPro" id="IPR052698">
    <property type="entry name" value="MoCofactor_Util/Proc"/>
</dbReference>
<sequence length="362" mass="40156">MFSIYQELKRCHQDGVRGVLGTIISTEGSSYQKVGAKCFISEDGIITGLVSGGCVESDLKEHAASVLQTGRGTIVHYNFQDENDLIWGLGLGCNGKITILLEPFLPVQQPETTESLVAAFSLMQSHSLCIVKVIDAKSSSFISEQWLINLDHIDTSIIPYQDVVVDLHRQLCHRQSVLSTVRGGNDVRIFYDFTTPPPHLVIFGAGPDAIPLVQIAQSLKWNVELVDHRLSHLEQEVFSSVVKKTHYAAGRFPTVEITTNSYVIVMTHNFLQDQVILQEIINMNVAYIGLLGPRKRMKELLKTDIYSDKQQLIHSPVGLDIGSKTPEEIALSILAEIMLVYRGGTGRKLSEVKKESESLLSL</sequence>
<feature type="domain" description="XdhC Rossmann" evidence="2">
    <location>
        <begin position="200"/>
        <end position="337"/>
    </location>
</feature>